<proteinExistence type="predicted"/>
<comment type="caution">
    <text evidence="1">The sequence shown here is derived from an EMBL/GenBank/DDBJ whole genome shotgun (WGS) entry which is preliminary data.</text>
</comment>
<evidence type="ECO:0000313" key="2">
    <source>
        <dbReference type="Proteomes" id="UP001152321"/>
    </source>
</evidence>
<name>A0ABT6DDA9_9BACT</name>
<sequence>MAEVGQYITFSTARAASAAHENPEKQALVGKDKFNELINRPVLKDLFAKPDGSWFLLGTTQPGSAPKADIRGGFEGSDFSNEYSSVNSEEIPLTGARIVFVPRLLNIKIAFLGSTSSDSDTGFSANLTAFMIREPTQAECWAQIKQRNDAILSLSNTTYKAMGGATSSKYIPMEDNGC</sequence>
<keyword evidence="2" id="KW-1185">Reference proteome</keyword>
<reference evidence="1" key="1">
    <citation type="submission" date="2022-08" db="EMBL/GenBank/DDBJ databases">
        <title>Novel Bdellovibrio Species Isolated from Svalbard: Designation Bdellovibrio svalbardensis.</title>
        <authorList>
            <person name="Mitchell R.J."/>
            <person name="Choi S.Y."/>
        </authorList>
    </citation>
    <scope>NUCLEOTIDE SEQUENCE</scope>
    <source>
        <strain evidence="1">PAP01</strain>
    </source>
</reference>
<dbReference type="Proteomes" id="UP001152321">
    <property type="component" value="Unassembled WGS sequence"/>
</dbReference>
<evidence type="ECO:0000313" key="1">
    <source>
        <dbReference type="EMBL" id="MDG0814826.1"/>
    </source>
</evidence>
<protein>
    <submittedName>
        <fullName evidence="1">Uncharacterized protein</fullName>
    </submittedName>
</protein>
<accession>A0ABT6DDA9</accession>
<organism evidence="1 2">
    <name type="scientific">Bdellovibrio svalbardensis</name>
    <dbReference type="NCBI Taxonomy" id="2972972"/>
    <lineage>
        <taxon>Bacteria</taxon>
        <taxon>Pseudomonadati</taxon>
        <taxon>Bdellovibrionota</taxon>
        <taxon>Bdellovibrionia</taxon>
        <taxon>Bdellovibrionales</taxon>
        <taxon>Pseudobdellovibrionaceae</taxon>
        <taxon>Bdellovibrio</taxon>
    </lineage>
</organism>
<dbReference type="EMBL" id="JANRMI010000001">
    <property type="protein sequence ID" value="MDG0814826.1"/>
    <property type="molecule type" value="Genomic_DNA"/>
</dbReference>
<gene>
    <name evidence="1" type="ORF">NWE73_00515</name>
</gene>